<keyword evidence="3" id="KW-0378">Hydrolase</keyword>
<dbReference type="Gene3D" id="3.40.50.1000">
    <property type="entry name" value="HAD superfamily/HAD-like"/>
    <property type="match status" value="1"/>
</dbReference>
<dbReference type="PANTHER" id="PTHR46470">
    <property type="entry name" value="N-ACYLNEURAMINATE-9-PHOSPHATASE"/>
    <property type="match status" value="1"/>
</dbReference>
<dbReference type="EMBL" id="MEYH01000070">
    <property type="protein sequence ID" value="OGD15009.1"/>
    <property type="molecule type" value="Genomic_DNA"/>
</dbReference>
<dbReference type="PRINTS" id="PR00413">
    <property type="entry name" value="HADHALOGNASE"/>
</dbReference>
<evidence type="ECO:0000256" key="2">
    <source>
        <dbReference type="ARBA" id="ARBA00022723"/>
    </source>
</evidence>
<dbReference type="Pfam" id="PF13419">
    <property type="entry name" value="HAD_2"/>
    <property type="match status" value="1"/>
</dbReference>
<keyword evidence="4" id="KW-0460">Magnesium</keyword>
<dbReference type="NCBIfam" id="TIGR01549">
    <property type="entry name" value="HAD-SF-IA-v1"/>
    <property type="match status" value="1"/>
</dbReference>
<dbReference type="PANTHER" id="PTHR46470:SF2">
    <property type="entry name" value="GLYCERALDEHYDE 3-PHOSPHATE PHOSPHATASE"/>
    <property type="match status" value="1"/>
</dbReference>
<dbReference type="AlphaFoldDB" id="A0A1F5A8W7"/>
<dbReference type="InterPro" id="IPR006439">
    <property type="entry name" value="HAD-SF_hydro_IA"/>
</dbReference>
<dbReference type="Gene3D" id="1.10.150.240">
    <property type="entry name" value="Putative phosphatase, domain 2"/>
    <property type="match status" value="1"/>
</dbReference>
<dbReference type="NCBIfam" id="TIGR01509">
    <property type="entry name" value="HAD-SF-IA-v3"/>
    <property type="match status" value="1"/>
</dbReference>
<evidence type="ECO:0008006" key="7">
    <source>
        <dbReference type="Google" id="ProtNLM"/>
    </source>
</evidence>
<organism evidence="5 6">
    <name type="scientific">Candidatus Sediminicultor quintus</name>
    <dbReference type="NCBI Taxonomy" id="1797291"/>
    <lineage>
        <taxon>Bacteria</taxon>
        <taxon>Pseudomonadati</taxon>
        <taxon>Atribacterota</taxon>
        <taxon>Candidatus Phoenicimicrobiia</taxon>
        <taxon>Candidatus Pheonicimicrobiales</taxon>
        <taxon>Candidatus Phoenicimicrobiaceae</taxon>
        <taxon>Candidatus Sediminicultor</taxon>
    </lineage>
</organism>
<evidence type="ECO:0000313" key="5">
    <source>
        <dbReference type="EMBL" id="OGD15009.1"/>
    </source>
</evidence>
<dbReference type="GO" id="GO:0044281">
    <property type="term" value="P:small molecule metabolic process"/>
    <property type="evidence" value="ECO:0007669"/>
    <property type="project" value="UniProtKB-ARBA"/>
</dbReference>
<dbReference type="SUPFAM" id="SSF56784">
    <property type="entry name" value="HAD-like"/>
    <property type="match status" value="1"/>
</dbReference>
<dbReference type="InterPro" id="IPR041492">
    <property type="entry name" value="HAD_2"/>
</dbReference>
<dbReference type="SFLD" id="SFLDG01129">
    <property type="entry name" value="C1.5:_HAD__Beta-PGM__Phosphata"/>
    <property type="match status" value="1"/>
</dbReference>
<dbReference type="GO" id="GO:0046872">
    <property type="term" value="F:metal ion binding"/>
    <property type="evidence" value="ECO:0007669"/>
    <property type="project" value="UniProtKB-KW"/>
</dbReference>
<dbReference type="Proteomes" id="UP000177701">
    <property type="component" value="Unassembled WGS sequence"/>
</dbReference>
<comment type="caution">
    <text evidence="5">The sequence shown here is derived from an EMBL/GenBank/DDBJ whole genome shotgun (WGS) entry which is preliminary data.</text>
</comment>
<evidence type="ECO:0000256" key="3">
    <source>
        <dbReference type="ARBA" id="ARBA00022801"/>
    </source>
</evidence>
<accession>A0A1F5A8W7</accession>
<evidence type="ECO:0000256" key="1">
    <source>
        <dbReference type="ARBA" id="ARBA00001946"/>
    </source>
</evidence>
<name>A0A1F5A8W7_9BACT</name>
<dbReference type="SFLD" id="SFLDS00003">
    <property type="entry name" value="Haloacid_Dehalogenase"/>
    <property type="match status" value="1"/>
</dbReference>
<dbReference type="InterPro" id="IPR036412">
    <property type="entry name" value="HAD-like_sf"/>
</dbReference>
<protein>
    <recommendedName>
        <fullName evidence="7">Haloacid dehalogenase</fullName>
    </recommendedName>
</protein>
<evidence type="ECO:0000256" key="4">
    <source>
        <dbReference type="ARBA" id="ARBA00022842"/>
    </source>
</evidence>
<dbReference type="SFLD" id="SFLDG01135">
    <property type="entry name" value="C1.5.6:_HAD__Beta-PGM__Phospha"/>
    <property type="match status" value="1"/>
</dbReference>
<sequence>MTKVNNNEVIKYKAIFFDFGGTLMCAESDNVAHLHMMKDIIQKFNLSASPEDMVVKYNSYLFTKEMTLLDTNPEEKCFTPLRESTKKAFKGVLTEYNIHPSNEDYHWFKEMYYKNHKIYVKLFPETMGIIKYLRNHGSIHIGIISDIDNDYQDFQFNVFGIKEMFDSITTSEEVRSYKPEPKIFQMALNKAGCQAEESIIIGDSYKKDIIGGKNMGMSTIWINKSSEKDTDKNEADFIVTHLKEIFPILNNLIK</sequence>
<dbReference type="InterPro" id="IPR023198">
    <property type="entry name" value="PGP-like_dom2"/>
</dbReference>
<reference evidence="5 6" key="1">
    <citation type="journal article" date="2016" name="Nat. Commun.">
        <title>Thousands of microbial genomes shed light on interconnected biogeochemical processes in an aquifer system.</title>
        <authorList>
            <person name="Anantharaman K."/>
            <person name="Brown C.T."/>
            <person name="Hug L.A."/>
            <person name="Sharon I."/>
            <person name="Castelle C.J."/>
            <person name="Probst A.J."/>
            <person name="Thomas B.C."/>
            <person name="Singh A."/>
            <person name="Wilkins M.J."/>
            <person name="Karaoz U."/>
            <person name="Brodie E.L."/>
            <person name="Williams K.H."/>
            <person name="Hubbard S.S."/>
            <person name="Banfield J.F."/>
        </authorList>
    </citation>
    <scope>NUCLEOTIDE SEQUENCE [LARGE SCALE GENOMIC DNA]</scope>
</reference>
<proteinExistence type="predicted"/>
<dbReference type="InterPro" id="IPR023214">
    <property type="entry name" value="HAD_sf"/>
</dbReference>
<keyword evidence="2" id="KW-0479">Metal-binding</keyword>
<dbReference type="STRING" id="1797291.A2V47_02315"/>
<gene>
    <name evidence="5" type="ORF">A2V47_02315</name>
</gene>
<comment type="cofactor">
    <cofactor evidence="1">
        <name>Mg(2+)</name>
        <dbReference type="ChEBI" id="CHEBI:18420"/>
    </cofactor>
</comment>
<dbReference type="GO" id="GO:0016791">
    <property type="term" value="F:phosphatase activity"/>
    <property type="evidence" value="ECO:0007669"/>
    <property type="project" value="TreeGrafter"/>
</dbReference>
<dbReference type="InterPro" id="IPR051400">
    <property type="entry name" value="HAD-like_hydrolase"/>
</dbReference>
<evidence type="ECO:0000313" key="6">
    <source>
        <dbReference type="Proteomes" id="UP000177701"/>
    </source>
</evidence>